<sequence length="263" mass="30170">MSEQPKQEQTQQASDSNKETLHALSEQAVLDHHDDKKHKLRAKRPPRKGLTRSKINSMLAVCAIVISAASFYATYLQAKASQEQVAAAKRQLKAETLPWLKMGYSNFDINQEKQYININISNSGTGPAMVHYIEYIYNDENHFHIEELLDTCCSLNAYKEALAEIEQDQRDINYRNAFGWFASSDTTNFLLADGEEFNVFMMQKTNFNSGLWQQIDQSIFDVKVNACYCSILKHCYIVDEKSNIEEVQSCDLPEQEETQELTE</sequence>
<keyword evidence="2" id="KW-0812">Transmembrane</keyword>
<dbReference type="EMBL" id="CP013187">
    <property type="protein sequence ID" value="ALO43796.1"/>
    <property type="molecule type" value="Genomic_DNA"/>
</dbReference>
<feature type="region of interest" description="Disordered" evidence="1">
    <location>
        <begin position="1"/>
        <end position="49"/>
    </location>
</feature>
<evidence type="ECO:0000256" key="2">
    <source>
        <dbReference type="SAM" id="Phobius"/>
    </source>
</evidence>
<keyword evidence="2" id="KW-1133">Transmembrane helix</keyword>
<gene>
    <name evidence="3" type="ORF">PP2015_3321</name>
</gene>
<evidence type="ECO:0000256" key="1">
    <source>
        <dbReference type="SAM" id="MobiDB-lite"/>
    </source>
</evidence>
<reference evidence="3 4" key="1">
    <citation type="submission" date="2015-11" db="EMBL/GenBank/DDBJ databases">
        <authorList>
            <person name="Zhang Y."/>
            <person name="Guo Z."/>
        </authorList>
    </citation>
    <scope>NUCLEOTIDE SEQUENCE [LARGE SCALE GENOMIC DNA]</scope>
    <source>
        <strain evidence="3 4">KCTC 12086</strain>
    </source>
</reference>
<evidence type="ECO:0000313" key="4">
    <source>
        <dbReference type="Proteomes" id="UP000061457"/>
    </source>
</evidence>
<dbReference type="Proteomes" id="UP000061457">
    <property type="component" value="Chromosome I"/>
</dbReference>
<dbReference type="KEGG" id="pphe:PP2015_3321"/>
<evidence type="ECO:0000313" key="3">
    <source>
        <dbReference type="EMBL" id="ALO43796.1"/>
    </source>
</evidence>
<dbReference type="AlphaFoldDB" id="A0A0S2K6X6"/>
<feature type="compositionally biased region" description="Basic residues" evidence="1">
    <location>
        <begin position="35"/>
        <end position="49"/>
    </location>
</feature>
<dbReference type="STRING" id="161398.PP2015_3321"/>
<keyword evidence="2" id="KW-0472">Membrane</keyword>
<feature type="compositionally biased region" description="Polar residues" evidence="1">
    <location>
        <begin position="1"/>
        <end position="15"/>
    </location>
</feature>
<name>A0A0S2K6X6_9GAMM</name>
<feature type="transmembrane region" description="Helical" evidence="2">
    <location>
        <begin position="55"/>
        <end position="75"/>
    </location>
</feature>
<dbReference type="PATRIC" id="fig|161398.10.peg.3385"/>
<keyword evidence="4" id="KW-1185">Reference proteome</keyword>
<protein>
    <submittedName>
        <fullName evidence="3">Uncharacterized protein</fullName>
    </submittedName>
</protein>
<accession>A0A0S2K6X6</accession>
<dbReference type="RefSeq" id="WP_193330496.1">
    <property type="nucleotide sequence ID" value="NZ_CP013187.1"/>
</dbReference>
<proteinExistence type="predicted"/>
<organism evidence="3 4">
    <name type="scientific">Pseudoalteromonas phenolica</name>
    <dbReference type="NCBI Taxonomy" id="161398"/>
    <lineage>
        <taxon>Bacteria</taxon>
        <taxon>Pseudomonadati</taxon>
        <taxon>Pseudomonadota</taxon>
        <taxon>Gammaproteobacteria</taxon>
        <taxon>Alteromonadales</taxon>
        <taxon>Pseudoalteromonadaceae</taxon>
        <taxon>Pseudoalteromonas</taxon>
    </lineage>
</organism>